<keyword evidence="3 14" id="KW-0813">Transport</keyword>
<comment type="caution">
    <text evidence="18">The sequence shown here is derived from an EMBL/GenBank/DDBJ whole genome shotgun (WGS) entry which is preliminary data.</text>
</comment>
<keyword evidence="8 14" id="KW-1133">Transmembrane helix</keyword>
<evidence type="ECO:0000313" key="19">
    <source>
        <dbReference type="Proteomes" id="UP000698335"/>
    </source>
</evidence>
<comment type="function">
    <text evidence="12 14">F(1)F(0) ATP synthase produces ATP from ADP in the presence of a proton or sodium gradient. F-type ATPases consist of two structural domains, F(1) containing the extramembraneous catalytic core and F(0) containing the membrane proton channel, linked together by a central stalk and a peripheral stalk. During catalysis, ATP synthesis in the catalytic domain of F(1) is coupled via a rotary mechanism of the central stalk subunits to proton translocation.</text>
</comment>
<dbReference type="PANTHER" id="PTHR33445">
    <property type="entry name" value="ATP SYNTHASE SUBUNIT B', CHLOROPLASTIC"/>
    <property type="match status" value="1"/>
</dbReference>
<evidence type="ECO:0000313" key="18">
    <source>
        <dbReference type="EMBL" id="MBF4807084.1"/>
    </source>
</evidence>
<evidence type="ECO:0000256" key="11">
    <source>
        <dbReference type="ARBA" id="ARBA00023310"/>
    </source>
</evidence>
<keyword evidence="6 14" id="KW-0812">Transmembrane</keyword>
<evidence type="ECO:0000256" key="13">
    <source>
        <dbReference type="ARBA" id="ARBA00025830"/>
    </source>
</evidence>
<evidence type="ECO:0000256" key="15">
    <source>
        <dbReference type="RuleBase" id="RU003848"/>
    </source>
</evidence>
<dbReference type="NCBIfam" id="TIGR01144">
    <property type="entry name" value="ATP_synt_b"/>
    <property type="match status" value="1"/>
</dbReference>
<dbReference type="GO" id="GO:0045259">
    <property type="term" value="C:proton-transporting ATP synthase complex"/>
    <property type="evidence" value="ECO:0007669"/>
    <property type="project" value="UniProtKB-KW"/>
</dbReference>
<evidence type="ECO:0000256" key="14">
    <source>
        <dbReference type="HAMAP-Rule" id="MF_01398"/>
    </source>
</evidence>
<dbReference type="GO" id="GO:0046961">
    <property type="term" value="F:proton-transporting ATPase activity, rotational mechanism"/>
    <property type="evidence" value="ECO:0007669"/>
    <property type="project" value="TreeGrafter"/>
</dbReference>
<evidence type="ECO:0000256" key="5">
    <source>
        <dbReference type="ARBA" id="ARBA00022547"/>
    </source>
</evidence>
<keyword evidence="17" id="KW-0732">Signal</keyword>
<evidence type="ECO:0000256" key="16">
    <source>
        <dbReference type="SAM" id="Coils"/>
    </source>
</evidence>
<dbReference type="InterPro" id="IPR005864">
    <property type="entry name" value="ATP_synth_F0_bsu_bac"/>
</dbReference>
<keyword evidence="16" id="KW-0175">Coiled coil</keyword>
<dbReference type="Proteomes" id="UP000698335">
    <property type="component" value="Unassembled WGS sequence"/>
</dbReference>
<dbReference type="GO" id="GO:0046933">
    <property type="term" value="F:proton-transporting ATP synthase activity, rotational mechanism"/>
    <property type="evidence" value="ECO:0007669"/>
    <property type="project" value="UniProtKB-UniRule"/>
</dbReference>
<feature type="coiled-coil region" evidence="16">
    <location>
        <begin position="70"/>
        <end position="97"/>
    </location>
</feature>
<dbReference type="InterPro" id="IPR028987">
    <property type="entry name" value="ATP_synth_B-like_membr_sf"/>
</dbReference>
<keyword evidence="11 14" id="KW-0066">ATP synthesis</keyword>
<evidence type="ECO:0000256" key="9">
    <source>
        <dbReference type="ARBA" id="ARBA00023065"/>
    </source>
</evidence>
<dbReference type="RefSeq" id="WP_311142635.1">
    <property type="nucleotide sequence ID" value="NZ_CAUOKZ010000015.1"/>
</dbReference>
<evidence type="ECO:0000256" key="7">
    <source>
        <dbReference type="ARBA" id="ARBA00022781"/>
    </source>
</evidence>
<keyword evidence="10 14" id="KW-0472">Membrane</keyword>
<evidence type="ECO:0000256" key="10">
    <source>
        <dbReference type="ARBA" id="ARBA00023136"/>
    </source>
</evidence>
<protein>
    <recommendedName>
        <fullName evidence="14">ATP synthase subunit b</fullName>
    </recommendedName>
    <alternativeName>
        <fullName evidence="14">ATP synthase F(0) sector subunit b</fullName>
    </alternativeName>
    <alternativeName>
        <fullName evidence="14">ATPase subunit I</fullName>
    </alternativeName>
    <alternativeName>
        <fullName evidence="14">F-type ATPase subunit b</fullName>
        <shortName evidence="14">F-ATPase subunit b</shortName>
    </alternativeName>
</protein>
<proteinExistence type="inferred from homology"/>
<dbReference type="PANTHER" id="PTHR33445:SF1">
    <property type="entry name" value="ATP SYNTHASE SUBUNIT B"/>
    <property type="match status" value="1"/>
</dbReference>
<evidence type="ECO:0000256" key="4">
    <source>
        <dbReference type="ARBA" id="ARBA00022475"/>
    </source>
</evidence>
<dbReference type="Pfam" id="PF00430">
    <property type="entry name" value="ATP-synt_B"/>
    <property type="match status" value="1"/>
</dbReference>
<evidence type="ECO:0000256" key="2">
    <source>
        <dbReference type="ARBA" id="ARBA00005513"/>
    </source>
</evidence>
<name>A0A930VWF7_9ACTN</name>
<keyword evidence="4 14" id="KW-1003">Cell membrane</keyword>
<evidence type="ECO:0000256" key="6">
    <source>
        <dbReference type="ARBA" id="ARBA00022692"/>
    </source>
</evidence>
<feature type="chain" id="PRO_5037802326" description="ATP synthase subunit b" evidence="17">
    <location>
        <begin position="32"/>
        <end position="203"/>
    </location>
</feature>
<reference evidence="18" key="1">
    <citation type="submission" date="2020-04" db="EMBL/GenBank/DDBJ databases">
        <title>Deep metagenomics examines the oral microbiome during advanced dental caries in children, revealing novel taxa and co-occurrences with host molecules.</title>
        <authorList>
            <person name="Baker J.L."/>
            <person name="Morton J.T."/>
            <person name="Dinis M."/>
            <person name="Alvarez R."/>
            <person name="Tran N.C."/>
            <person name="Knight R."/>
            <person name="Edlund A."/>
        </authorList>
    </citation>
    <scope>NUCLEOTIDE SEQUENCE</scope>
    <source>
        <strain evidence="18">JCVI_38_bin.5</strain>
    </source>
</reference>
<dbReference type="AlphaFoldDB" id="A0A930VWF7"/>
<dbReference type="GO" id="GO:0005886">
    <property type="term" value="C:plasma membrane"/>
    <property type="evidence" value="ECO:0007669"/>
    <property type="project" value="UniProtKB-SubCell"/>
</dbReference>
<organism evidence="18 19">
    <name type="scientific">Lancefieldella rimae</name>
    <dbReference type="NCBI Taxonomy" id="1383"/>
    <lineage>
        <taxon>Bacteria</taxon>
        <taxon>Bacillati</taxon>
        <taxon>Actinomycetota</taxon>
        <taxon>Coriobacteriia</taxon>
        <taxon>Coriobacteriales</taxon>
        <taxon>Atopobiaceae</taxon>
        <taxon>Lancefieldella</taxon>
    </lineage>
</organism>
<evidence type="ECO:0000256" key="8">
    <source>
        <dbReference type="ARBA" id="ARBA00022989"/>
    </source>
</evidence>
<dbReference type="EMBL" id="JABZGW010000001">
    <property type="protein sequence ID" value="MBF4807084.1"/>
    <property type="molecule type" value="Genomic_DNA"/>
</dbReference>
<keyword evidence="5 14" id="KW-0138">CF(0)</keyword>
<comment type="subunit">
    <text evidence="13 14">F-type ATPases have 2 components, F(1) - the catalytic core - and F(0) - the membrane proton channel. F(1) has five subunits: alpha(3), beta(3), gamma(1), delta(1), epsilon(1). F(0) has three main subunits: a(1), b(2) and c(10-14). The alpha and beta chains form an alternating ring which encloses part of the gamma chain. F(1) is attached to F(0) by a central stalk formed by the gamma and epsilon chains, while a peripheral stalk is formed by the delta and b chains.</text>
</comment>
<dbReference type="InterPro" id="IPR002146">
    <property type="entry name" value="ATP_synth_b/b'su_bac/chlpt"/>
</dbReference>
<evidence type="ECO:0000256" key="12">
    <source>
        <dbReference type="ARBA" id="ARBA00025198"/>
    </source>
</evidence>
<evidence type="ECO:0000256" key="1">
    <source>
        <dbReference type="ARBA" id="ARBA00004162"/>
    </source>
</evidence>
<comment type="function">
    <text evidence="14">Component of the F(0) channel, it forms part of the peripheral stalk, linking F(1) to F(0).</text>
</comment>
<sequence>MNTIRKGVKTAAVAGVAAVTFMTLAPSVALAESPSGADLLLPKPAEFIPALIAFLIIWFVLGKFAWPSILKMMESRQEKIQKDLDAAENSHIKAEEDQKTAAASIDEARRKADEIVSAAKREGEEERARIIEQAKKEASDIIAKGHSAVDSERRRCLTDLSSSVVDLSVEIAGKIIGNELDEAQQRRLAEKYLAEVGKPDERK</sequence>
<feature type="signal peptide" evidence="17">
    <location>
        <begin position="1"/>
        <end position="31"/>
    </location>
</feature>
<dbReference type="CDD" id="cd06503">
    <property type="entry name" value="ATP-synt_Fo_b"/>
    <property type="match status" value="1"/>
</dbReference>
<evidence type="ECO:0000256" key="17">
    <source>
        <dbReference type="SAM" id="SignalP"/>
    </source>
</evidence>
<comment type="subcellular location">
    <subcellularLocation>
        <location evidence="1 14">Cell membrane</location>
        <topology evidence="1 14">Single-pass membrane protein</topology>
    </subcellularLocation>
</comment>
<evidence type="ECO:0000256" key="3">
    <source>
        <dbReference type="ARBA" id="ARBA00022448"/>
    </source>
</evidence>
<comment type="similarity">
    <text evidence="2 14 15">Belongs to the ATPase B chain family.</text>
</comment>
<dbReference type="InterPro" id="IPR050059">
    <property type="entry name" value="ATP_synthase_B_chain"/>
</dbReference>
<keyword evidence="7 14" id="KW-0375">Hydrogen ion transport</keyword>
<accession>A0A930VWF7</accession>
<keyword evidence="9 14" id="KW-0406">Ion transport</keyword>
<feature type="transmembrane region" description="Helical" evidence="14">
    <location>
        <begin position="47"/>
        <end position="66"/>
    </location>
</feature>
<dbReference type="SUPFAM" id="SSF81573">
    <property type="entry name" value="F1F0 ATP synthase subunit B, membrane domain"/>
    <property type="match status" value="1"/>
</dbReference>
<dbReference type="HAMAP" id="MF_01398">
    <property type="entry name" value="ATP_synth_b_bprime"/>
    <property type="match status" value="1"/>
</dbReference>
<gene>
    <name evidence="14 18" type="primary">atpF</name>
    <name evidence="18" type="ORF">HXK26_00025</name>
</gene>
<dbReference type="Gene3D" id="6.10.250.1580">
    <property type="match status" value="1"/>
</dbReference>